<proteinExistence type="inferred from homology"/>
<evidence type="ECO:0000256" key="1">
    <source>
        <dbReference type="ARBA" id="ARBA00011738"/>
    </source>
</evidence>
<comment type="function">
    <text evidence="8">Plays an important role in the de novo pathway of purine nucleotide biosynthesis. Catalyzes the first committed step in the biosynthesis of AMP from IMP.</text>
</comment>
<feature type="binding site" evidence="8">
    <location>
        <position position="40"/>
    </location>
    <ligand>
        <name>Mg(2+)</name>
        <dbReference type="ChEBI" id="CHEBI:18420"/>
    </ligand>
</feature>
<dbReference type="FunFam" id="1.10.300.10:FF:000001">
    <property type="entry name" value="Adenylosuccinate synthetase"/>
    <property type="match status" value="1"/>
</dbReference>
<evidence type="ECO:0000256" key="2">
    <source>
        <dbReference type="ARBA" id="ARBA00022598"/>
    </source>
</evidence>
<keyword evidence="12" id="KW-1185">Reference proteome</keyword>
<feature type="binding site" evidence="8">
    <location>
        <position position="13"/>
    </location>
    <ligand>
        <name>Mg(2+)</name>
        <dbReference type="ChEBI" id="CHEBI:18420"/>
    </ligand>
</feature>
<dbReference type="InterPro" id="IPR033128">
    <property type="entry name" value="Adenylosuccin_syn_Lys_AS"/>
</dbReference>
<dbReference type="InterPro" id="IPR018220">
    <property type="entry name" value="Adenylosuccin_syn_GTP-bd"/>
</dbReference>
<comment type="subunit">
    <text evidence="1 8">Homodimer.</text>
</comment>
<dbReference type="Pfam" id="PF00709">
    <property type="entry name" value="Adenylsucc_synt"/>
    <property type="match status" value="1"/>
</dbReference>
<dbReference type="Proteomes" id="UP000309133">
    <property type="component" value="Unassembled WGS sequence"/>
</dbReference>
<keyword evidence="3 8" id="KW-0479">Metal-binding</keyword>
<keyword evidence="8" id="KW-0963">Cytoplasm</keyword>
<organism evidence="11 12">
    <name type="scientific">Naasia lichenicola</name>
    <dbReference type="NCBI Taxonomy" id="2565933"/>
    <lineage>
        <taxon>Bacteria</taxon>
        <taxon>Bacillati</taxon>
        <taxon>Actinomycetota</taxon>
        <taxon>Actinomycetes</taxon>
        <taxon>Micrococcales</taxon>
        <taxon>Microbacteriaceae</taxon>
        <taxon>Naasia</taxon>
    </lineage>
</organism>
<dbReference type="Gene3D" id="1.10.300.10">
    <property type="entry name" value="Adenylosuccinate Synthetase, subunit A, domain 2"/>
    <property type="match status" value="1"/>
</dbReference>
<evidence type="ECO:0000256" key="9">
    <source>
        <dbReference type="PROSITE-ProRule" id="PRU10134"/>
    </source>
</evidence>
<dbReference type="FunFam" id="3.90.170.10:FF:000001">
    <property type="entry name" value="Adenylosuccinate synthetase"/>
    <property type="match status" value="1"/>
</dbReference>
<dbReference type="AlphaFoldDB" id="A0A4S4FHF9"/>
<dbReference type="OrthoDB" id="9807553at2"/>
<evidence type="ECO:0000256" key="4">
    <source>
        <dbReference type="ARBA" id="ARBA00022741"/>
    </source>
</evidence>
<dbReference type="InterPro" id="IPR042109">
    <property type="entry name" value="Adenylosuccinate_synth_dom1"/>
</dbReference>
<dbReference type="InterPro" id="IPR027417">
    <property type="entry name" value="P-loop_NTPase"/>
</dbReference>
<feature type="binding site" evidence="8">
    <location>
        <position position="142"/>
    </location>
    <ligand>
        <name>IMP</name>
        <dbReference type="ChEBI" id="CHEBI:58053"/>
        <note>ligand shared between dimeric partners</note>
    </ligand>
</feature>
<dbReference type="InterPro" id="IPR001114">
    <property type="entry name" value="Adenylosuccinate_synthetase"/>
</dbReference>
<reference evidence="11 12" key="1">
    <citation type="submission" date="2019-04" db="EMBL/GenBank/DDBJ databases">
        <authorList>
            <person name="Jiang L."/>
        </authorList>
    </citation>
    <scope>NUCLEOTIDE SEQUENCE [LARGE SCALE GENOMIC DNA]</scope>
    <source>
        <strain evidence="11 12">YIM 131853</strain>
    </source>
</reference>
<dbReference type="GO" id="GO:0005737">
    <property type="term" value="C:cytoplasm"/>
    <property type="evidence" value="ECO:0007669"/>
    <property type="project" value="UniProtKB-SubCell"/>
</dbReference>
<feature type="binding site" description="in other chain" evidence="8">
    <location>
        <position position="302"/>
    </location>
    <ligand>
        <name>IMP</name>
        <dbReference type="ChEBI" id="CHEBI:58053"/>
        <note>ligand shared between dimeric partners</note>
    </ligand>
</feature>
<evidence type="ECO:0000256" key="3">
    <source>
        <dbReference type="ARBA" id="ARBA00022723"/>
    </source>
</evidence>
<comment type="catalytic activity">
    <reaction evidence="8 10">
        <text>IMP + L-aspartate + GTP = N(6)-(1,2-dicarboxyethyl)-AMP + GDP + phosphate + 2 H(+)</text>
        <dbReference type="Rhea" id="RHEA:15753"/>
        <dbReference type="ChEBI" id="CHEBI:15378"/>
        <dbReference type="ChEBI" id="CHEBI:29991"/>
        <dbReference type="ChEBI" id="CHEBI:37565"/>
        <dbReference type="ChEBI" id="CHEBI:43474"/>
        <dbReference type="ChEBI" id="CHEBI:57567"/>
        <dbReference type="ChEBI" id="CHEBI:58053"/>
        <dbReference type="ChEBI" id="CHEBI:58189"/>
        <dbReference type="EC" id="6.3.4.4"/>
    </reaction>
</comment>
<dbReference type="GO" id="GO:0044208">
    <property type="term" value="P:'de novo' AMP biosynthetic process"/>
    <property type="evidence" value="ECO:0007669"/>
    <property type="project" value="UniProtKB-UniRule"/>
</dbReference>
<gene>
    <name evidence="8" type="primary">purA</name>
    <name evidence="11" type="ORF">E6C64_12685</name>
</gene>
<comment type="caution">
    <text evidence="11">The sequence shown here is derived from an EMBL/GenBank/DDBJ whole genome shotgun (WGS) entry which is preliminary data.</text>
</comment>
<comment type="similarity">
    <text evidence="8 10">Belongs to the adenylosuccinate synthetase family.</text>
</comment>
<evidence type="ECO:0000256" key="6">
    <source>
        <dbReference type="ARBA" id="ARBA00022842"/>
    </source>
</evidence>
<evidence type="ECO:0000256" key="5">
    <source>
        <dbReference type="ARBA" id="ARBA00022755"/>
    </source>
</evidence>
<dbReference type="NCBIfam" id="TIGR00184">
    <property type="entry name" value="purA"/>
    <property type="match status" value="1"/>
</dbReference>
<dbReference type="HAMAP" id="MF_00011">
    <property type="entry name" value="Adenylosucc_synth"/>
    <property type="match status" value="1"/>
</dbReference>
<feature type="binding site" evidence="8">
    <location>
        <begin position="412"/>
        <end position="414"/>
    </location>
    <ligand>
        <name>GTP</name>
        <dbReference type="ChEBI" id="CHEBI:37565"/>
    </ligand>
</feature>
<feature type="binding site" evidence="8">
    <location>
        <begin position="40"/>
        <end position="42"/>
    </location>
    <ligand>
        <name>GTP</name>
        <dbReference type="ChEBI" id="CHEBI:37565"/>
    </ligand>
</feature>
<feature type="active site" description="Proton acceptor" evidence="8">
    <location>
        <position position="13"/>
    </location>
</feature>
<feature type="binding site" description="in other chain" evidence="8">
    <location>
        <begin position="13"/>
        <end position="16"/>
    </location>
    <ligand>
        <name>IMP</name>
        <dbReference type="ChEBI" id="CHEBI:58053"/>
        <note>ligand shared between dimeric partners</note>
    </ligand>
</feature>
<dbReference type="PROSITE" id="PS00513">
    <property type="entry name" value="ADENYLOSUCCIN_SYN_2"/>
    <property type="match status" value="1"/>
</dbReference>
<feature type="active site" description="Proton donor" evidence="8">
    <location>
        <position position="41"/>
    </location>
</feature>
<feature type="binding site" evidence="8">
    <location>
        <begin position="330"/>
        <end position="332"/>
    </location>
    <ligand>
        <name>GTP</name>
        <dbReference type="ChEBI" id="CHEBI:37565"/>
    </ligand>
</feature>
<feature type="binding site" evidence="8">
    <location>
        <begin position="298"/>
        <end position="304"/>
    </location>
    <ligand>
        <name>substrate</name>
    </ligand>
</feature>
<keyword evidence="5 8" id="KW-0658">Purine biosynthesis</keyword>
<dbReference type="EMBL" id="SSSM01000005">
    <property type="protein sequence ID" value="THG29541.1"/>
    <property type="molecule type" value="Genomic_DNA"/>
</dbReference>
<dbReference type="Gene3D" id="3.40.440.10">
    <property type="entry name" value="Adenylosuccinate Synthetase, subunit A, domain 1"/>
    <property type="match status" value="1"/>
</dbReference>
<dbReference type="PROSITE" id="PS01266">
    <property type="entry name" value="ADENYLOSUCCIN_SYN_1"/>
    <property type="match status" value="1"/>
</dbReference>
<dbReference type="Gene3D" id="3.90.170.10">
    <property type="entry name" value="Adenylosuccinate Synthetase, subunit A, domain 3"/>
    <property type="match status" value="1"/>
</dbReference>
<feature type="binding site" evidence="8">
    <location>
        <position position="304"/>
    </location>
    <ligand>
        <name>GTP</name>
        <dbReference type="ChEBI" id="CHEBI:37565"/>
    </ligand>
</feature>
<dbReference type="GO" id="GO:0005525">
    <property type="term" value="F:GTP binding"/>
    <property type="evidence" value="ECO:0007669"/>
    <property type="project" value="UniProtKB-UniRule"/>
</dbReference>
<keyword evidence="7 8" id="KW-0342">GTP-binding</keyword>
<feature type="binding site" evidence="8">
    <location>
        <begin position="12"/>
        <end position="18"/>
    </location>
    <ligand>
        <name>GTP</name>
        <dbReference type="ChEBI" id="CHEBI:37565"/>
    </ligand>
</feature>
<keyword evidence="6 8" id="KW-0460">Magnesium</keyword>
<dbReference type="SMART" id="SM00788">
    <property type="entry name" value="Adenylsucc_synt"/>
    <property type="match status" value="1"/>
</dbReference>
<evidence type="ECO:0000256" key="8">
    <source>
        <dbReference type="HAMAP-Rule" id="MF_00011"/>
    </source>
</evidence>
<protein>
    <recommendedName>
        <fullName evidence="8 10">Adenylosuccinate synthetase</fullName>
        <shortName evidence="8">AMPSase</shortName>
        <shortName evidence="8">AdSS</shortName>
        <ecNumber evidence="8 10">6.3.4.4</ecNumber>
    </recommendedName>
    <alternativeName>
        <fullName evidence="8">IMP--aspartate ligase</fullName>
    </alternativeName>
</protein>
<dbReference type="GO" id="GO:0046040">
    <property type="term" value="P:IMP metabolic process"/>
    <property type="evidence" value="ECO:0007669"/>
    <property type="project" value="TreeGrafter"/>
</dbReference>
<comment type="pathway">
    <text evidence="8 10">Purine metabolism; AMP biosynthesis via de novo pathway; AMP from IMP: step 1/2.</text>
</comment>
<evidence type="ECO:0000313" key="11">
    <source>
        <dbReference type="EMBL" id="THG29541.1"/>
    </source>
</evidence>
<keyword evidence="4 8" id="KW-0547">Nucleotide-binding</keyword>
<dbReference type="SUPFAM" id="SSF52540">
    <property type="entry name" value="P-loop containing nucleoside triphosphate hydrolases"/>
    <property type="match status" value="1"/>
</dbReference>
<sequence length="428" mass="46098">MPAVVLIGAQWGDEGKGKATDLLGSRVDYVVKFNGGNNAGHTVVVGDEKYALHLLPSGILSPGVIPVIANGVVVDIEVLFNELDALSARGVDVSRLLLSANAHVITAYHRTLDRVTERFLGKRQIGTTGRGIGPTYADKINRVGIRVQDLFDEGILRQKVEGALDLKNHLLVKVYNRRSMSADEIVDDLLAYTDRLRPMVADTSLVLNRALDDGRTVLFEGGQATMLDVDHGTYPFVTSSNATSGGASTGSGVAPGRLDRVIAVVKAYTTRVGAGPFPTELNDESGEWLRGRGFEFGTTTGRPRRTGWYDAPIARYSTRINGVTDFVLTKLDVLTGLETIPVAVAYDVDGTRVDEVPVSQSDFHHAVPIYEELPGWQEDISGARTFEDLPPAAQAYVLALEELSGARISAIGVGPDREAIVVRHDLLG</sequence>
<dbReference type="PANTHER" id="PTHR11846">
    <property type="entry name" value="ADENYLOSUCCINATE SYNTHETASE"/>
    <property type="match status" value="1"/>
</dbReference>
<dbReference type="GO" id="GO:0000287">
    <property type="term" value="F:magnesium ion binding"/>
    <property type="evidence" value="ECO:0007669"/>
    <property type="project" value="UniProtKB-UniRule"/>
</dbReference>
<feature type="binding site" description="in other chain" evidence="8">
    <location>
        <position position="238"/>
    </location>
    <ligand>
        <name>IMP</name>
        <dbReference type="ChEBI" id="CHEBI:58053"/>
        <note>ligand shared between dimeric partners</note>
    </ligand>
</feature>
<name>A0A4S4FHF9_9MICO</name>
<dbReference type="InterPro" id="IPR042111">
    <property type="entry name" value="Adenylosuccinate_synth_dom3"/>
</dbReference>
<comment type="subcellular location">
    <subcellularLocation>
        <location evidence="8">Cytoplasm</location>
    </subcellularLocation>
</comment>
<evidence type="ECO:0000256" key="7">
    <source>
        <dbReference type="ARBA" id="ARBA00023134"/>
    </source>
</evidence>
<accession>A0A4S4FHF9</accession>
<evidence type="ECO:0000256" key="10">
    <source>
        <dbReference type="RuleBase" id="RU000520"/>
    </source>
</evidence>
<comment type="cofactor">
    <cofactor evidence="8">
        <name>Mg(2+)</name>
        <dbReference type="ChEBI" id="CHEBI:18420"/>
    </cofactor>
    <text evidence="8">Binds 1 Mg(2+) ion per subunit.</text>
</comment>
<feature type="binding site" description="in other chain" evidence="8">
    <location>
        <position position="223"/>
    </location>
    <ligand>
        <name>IMP</name>
        <dbReference type="ChEBI" id="CHEBI:58053"/>
        <note>ligand shared between dimeric partners</note>
    </ligand>
</feature>
<dbReference type="InterPro" id="IPR042110">
    <property type="entry name" value="Adenylosuccinate_synth_dom2"/>
</dbReference>
<feature type="active site" evidence="9">
    <location>
        <position position="139"/>
    </location>
</feature>
<dbReference type="EC" id="6.3.4.4" evidence="8 10"/>
<dbReference type="RefSeq" id="WP_136427870.1">
    <property type="nucleotide sequence ID" value="NZ_SSSM01000005.1"/>
</dbReference>
<dbReference type="UniPathway" id="UPA00075">
    <property type="reaction ID" value="UER00335"/>
</dbReference>
<dbReference type="GO" id="GO:0004019">
    <property type="term" value="F:adenylosuccinate synthase activity"/>
    <property type="evidence" value="ECO:0007669"/>
    <property type="project" value="UniProtKB-UniRule"/>
</dbReference>
<dbReference type="CDD" id="cd03108">
    <property type="entry name" value="AdSS"/>
    <property type="match status" value="1"/>
</dbReference>
<keyword evidence="2 8" id="KW-0436">Ligase</keyword>
<evidence type="ECO:0000313" key="12">
    <source>
        <dbReference type="Proteomes" id="UP000309133"/>
    </source>
</evidence>
<dbReference type="NCBIfam" id="NF002223">
    <property type="entry name" value="PRK01117.1"/>
    <property type="match status" value="1"/>
</dbReference>
<dbReference type="PANTHER" id="PTHR11846:SF0">
    <property type="entry name" value="ADENYLOSUCCINATE SYNTHETASE"/>
    <property type="match status" value="1"/>
</dbReference>
<feature type="binding site" description="in other chain" evidence="8">
    <location>
        <begin position="38"/>
        <end position="41"/>
    </location>
    <ligand>
        <name>IMP</name>
        <dbReference type="ChEBI" id="CHEBI:58053"/>
        <note>ligand shared between dimeric partners</note>
    </ligand>
</feature>
<feature type="binding site" description="in other chain" evidence="8">
    <location>
        <position position="128"/>
    </location>
    <ligand>
        <name>IMP</name>
        <dbReference type="ChEBI" id="CHEBI:58053"/>
        <note>ligand shared between dimeric partners</note>
    </ligand>
</feature>